<name>A0A3Q7HNL9_SOLLC</name>
<dbReference type="PaxDb" id="4081-Solyc06g051250.1.1"/>
<keyword evidence="18" id="KW-1185">Reference proteome</keyword>
<dbReference type="GO" id="GO:0016567">
    <property type="term" value="P:protein ubiquitination"/>
    <property type="evidence" value="ECO:0000318"/>
    <property type="project" value="GO_Central"/>
</dbReference>
<dbReference type="FunCoup" id="A0A3Q7HNL9">
    <property type="interactions" value="202"/>
</dbReference>
<keyword evidence="10" id="KW-0862">Zinc</keyword>
<keyword evidence="12 15" id="KW-0472">Membrane</keyword>
<dbReference type="Gramene" id="Solyc06g051250.1.1">
    <property type="protein sequence ID" value="Solyc06g051250.1.1.1"/>
    <property type="gene ID" value="Solyc06g051250.1"/>
</dbReference>
<dbReference type="InterPro" id="IPR013083">
    <property type="entry name" value="Znf_RING/FYVE/PHD"/>
</dbReference>
<evidence type="ECO:0000256" key="14">
    <source>
        <dbReference type="PROSITE-ProRule" id="PRU00175"/>
    </source>
</evidence>
<evidence type="ECO:0000256" key="15">
    <source>
        <dbReference type="SAM" id="Phobius"/>
    </source>
</evidence>
<sequence>MASSQNSNSFHWQLSEFEGNDFEIRGHTLFFVILIFAIIIITTLFFLYARWINKFRSPSTTDPIGGSGSVHTPPPAPQGLDPIFINDLPIIQYTACSDCSSTVIECCICLGIFQDGDKLKVLPTCQHSYHSDCVDRWLRNQSNCPLCRASLQFDLLPL</sequence>
<reference evidence="17" key="2">
    <citation type="submission" date="2019-01" db="UniProtKB">
        <authorList>
            <consortium name="EnsemblPlants"/>
        </authorList>
    </citation>
    <scope>IDENTIFICATION</scope>
    <source>
        <strain evidence="17">cv. Heinz 1706</strain>
    </source>
</reference>
<dbReference type="AlphaFoldDB" id="A0A3Q7HNL9"/>
<dbReference type="SMR" id="A0A3Q7HNL9"/>
<evidence type="ECO:0000256" key="3">
    <source>
        <dbReference type="ARBA" id="ARBA00004906"/>
    </source>
</evidence>
<dbReference type="PROSITE" id="PS50089">
    <property type="entry name" value="ZF_RING_2"/>
    <property type="match status" value="1"/>
</dbReference>
<feature type="transmembrane region" description="Helical" evidence="15">
    <location>
        <begin position="29"/>
        <end position="49"/>
    </location>
</feature>
<dbReference type="InterPro" id="IPR044600">
    <property type="entry name" value="ATL1/ATL16-like"/>
</dbReference>
<comment type="similarity">
    <text evidence="13">Belongs to the RING-type zinc finger family. ATL subfamily.</text>
</comment>
<evidence type="ECO:0000256" key="11">
    <source>
        <dbReference type="ARBA" id="ARBA00022989"/>
    </source>
</evidence>
<evidence type="ECO:0000256" key="13">
    <source>
        <dbReference type="ARBA" id="ARBA00024209"/>
    </source>
</evidence>
<accession>A0A3Q7HNL9</accession>
<evidence type="ECO:0000256" key="8">
    <source>
        <dbReference type="ARBA" id="ARBA00022771"/>
    </source>
</evidence>
<evidence type="ECO:0000256" key="7">
    <source>
        <dbReference type="ARBA" id="ARBA00022723"/>
    </source>
</evidence>
<evidence type="ECO:0000256" key="12">
    <source>
        <dbReference type="ARBA" id="ARBA00023136"/>
    </source>
</evidence>
<comment type="catalytic activity">
    <reaction evidence="1">
        <text>S-ubiquitinyl-[E2 ubiquitin-conjugating enzyme]-L-cysteine + [acceptor protein]-L-lysine = [E2 ubiquitin-conjugating enzyme]-L-cysteine + N(6)-ubiquitinyl-[acceptor protein]-L-lysine.</text>
        <dbReference type="EC" id="2.3.2.27"/>
    </reaction>
</comment>
<evidence type="ECO:0000256" key="6">
    <source>
        <dbReference type="ARBA" id="ARBA00022692"/>
    </source>
</evidence>
<keyword evidence="7" id="KW-0479">Metal-binding</keyword>
<dbReference type="SMART" id="SM00184">
    <property type="entry name" value="RING"/>
    <property type="match status" value="1"/>
</dbReference>
<evidence type="ECO:0000256" key="10">
    <source>
        <dbReference type="ARBA" id="ARBA00022833"/>
    </source>
</evidence>
<keyword evidence="5" id="KW-0808">Transferase</keyword>
<feature type="domain" description="RING-type" evidence="16">
    <location>
        <begin position="106"/>
        <end position="148"/>
    </location>
</feature>
<dbReference type="UniPathway" id="UPA00143"/>
<keyword evidence="6 15" id="KW-0812">Transmembrane</keyword>
<dbReference type="PANTHER" id="PTHR46913">
    <property type="entry name" value="RING-H2 FINGER PROTEIN ATL16"/>
    <property type="match status" value="1"/>
</dbReference>
<reference evidence="17" key="1">
    <citation type="journal article" date="2012" name="Nature">
        <title>The tomato genome sequence provides insights into fleshy fruit evolution.</title>
        <authorList>
            <consortium name="Tomato Genome Consortium"/>
        </authorList>
    </citation>
    <scope>NUCLEOTIDE SEQUENCE [LARGE SCALE GENOMIC DNA]</scope>
    <source>
        <strain evidence="17">cv. Heinz 1706</strain>
    </source>
</reference>
<dbReference type="PANTHER" id="PTHR46913:SF1">
    <property type="entry name" value="RING-H2 FINGER PROTEIN ATL16"/>
    <property type="match status" value="1"/>
</dbReference>
<dbReference type="Gene3D" id="3.30.40.10">
    <property type="entry name" value="Zinc/RING finger domain, C3HC4 (zinc finger)"/>
    <property type="match status" value="1"/>
</dbReference>
<dbReference type="GO" id="GO:0008270">
    <property type="term" value="F:zinc ion binding"/>
    <property type="evidence" value="ECO:0007669"/>
    <property type="project" value="UniProtKB-KW"/>
</dbReference>
<evidence type="ECO:0000259" key="16">
    <source>
        <dbReference type="PROSITE" id="PS50089"/>
    </source>
</evidence>
<dbReference type="Proteomes" id="UP000004994">
    <property type="component" value="Chromosome 6"/>
</dbReference>
<evidence type="ECO:0000313" key="18">
    <source>
        <dbReference type="Proteomes" id="UP000004994"/>
    </source>
</evidence>
<proteinExistence type="inferred from homology"/>
<evidence type="ECO:0000256" key="9">
    <source>
        <dbReference type="ARBA" id="ARBA00022786"/>
    </source>
</evidence>
<evidence type="ECO:0000256" key="2">
    <source>
        <dbReference type="ARBA" id="ARBA00004167"/>
    </source>
</evidence>
<dbReference type="GO" id="GO:0016020">
    <property type="term" value="C:membrane"/>
    <property type="evidence" value="ECO:0007669"/>
    <property type="project" value="UniProtKB-SubCell"/>
</dbReference>
<comment type="pathway">
    <text evidence="3">Protein modification; protein ubiquitination.</text>
</comment>
<dbReference type="EC" id="2.3.2.27" evidence="4"/>
<protein>
    <recommendedName>
        <fullName evidence="4">RING-type E3 ubiquitin transferase</fullName>
        <ecNumber evidence="4">2.3.2.27</ecNumber>
    </recommendedName>
</protein>
<evidence type="ECO:0000256" key="4">
    <source>
        <dbReference type="ARBA" id="ARBA00012483"/>
    </source>
</evidence>
<dbReference type="GO" id="GO:0061630">
    <property type="term" value="F:ubiquitin protein ligase activity"/>
    <property type="evidence" value="ECO:0007669"/>
    <property type="project" value="UniProtKB-EC"/>
</dbReference>
<keyword evidence="8 14" id="KW-0863">Zinc-finger</keyword>
<keyword evidence="9" id="KW-0833">Ubl conjugation pathway</keyword>
<dbReference type="SUPFAM" id="SSF57850">
    <property type="entry name" value="RING/U-box"/>
    <property type="match status" value="1"/>
</dbReference>
<organism evidence="17">
    <name type="scientific">Solanum lycopersicum</name>
    <name type="common">Tomato</name>
    <name type="synonym">Lycopersicon esculentum</name>
    <dbReference type="NCBI Taxonomy" id="4081"/>
    <lineage>
        <taxon>Eukaryota</taxon>
        <taxon>Viridiplantae</taxon>
        <taxon>Streptophyta</taxon>
        <taxon>Embryophyta</taxon>
        <taxon>Tracheophyta</taxon>
        <taxon>Spermatophyta</taxon>
        <taxon>Magnoliopsida</taxon>
        <taxon>eudicotyledons</taxon>
        <taxon>Gunneridae</taxon>
        <taxon>Pentapetalae</taxon>
        <taxon>asterids</taxon>
        <taxon>lamiids</taxon>
        <taxon>Solanales</taxon>
        <taxon>Solanaceae</taxon>
        <taxon>Solanoideae</taxon>
        <taxon>Solaneae</taxon>
        <taxon>Solanum</taxon>
        <taxon>Solanum subgen. Lycopersicon</taxon>
    </lineage>
</organism>
<dbReference type="InParanoid" id="A0A3Q7HNL9"/>
<evidence type="ECO:0000256" key="5">
    <source>
        <dbReference type="ARBA" id="ARBA00022679"/>
    </source>
</evidence>
<evidence type="ECO:0000256" key="1">
    <source>
        <dbReference type="ARBA" id="ARBA00000900"/>
    </source>
</evidence>
<dbReference type="EnsemblPlants" id="Solyc06g051250.1.1">
    <property type="protein sequence ID" value="Solyc06g051250.1.1.1"/>
    <property type="gene ID" value="Solyc06g051250.1"/>
</dbReference>
<evidence type="ECO:0000313" key="17">
    <source>
        <dbReference type="EnsemblPlants" id="Solyc06g051250.1.1.1"/>
    </source>
</evidence>
<dbReference type="OMA" id="FLYARWI"/>
<dbReference type="InterPro" id="IPR001841">
    <property type="entry name" value="Znf_RING"/>
</dbReference>
<keyword evidence="11 15" id="KW-1133">Transmembrane helix</keyword>
<dbReference type="Pfam" id="PF13639">
    <property type="entry name" value="zf-RING_2"/>
    <property type="match status" value="1"/>
</dbReference>
<comment type="subcellular location">
    <subcellularLocation>
        <location evidence="2">Membrane</location>
        <topology evidence="2">Single-pass membrane protein</topology>
    </subcellularLocation>
</comment>